<gene>
    <name evidence="1" type="ORF">E1163_16155</name>
</gene>
<dbReference type="Proteomes" id="UP000798808">
    <property type="component" value="Unassembled WGS sequence"/>
</dbReference>
<organism evidence="1 2">
    <name type="scientific">Fulvivirga kasyanovii</name>
    <dbReference type="NCBI Taxonomy" id="396812"/>
    <lineage>
        <taxon>Bacteria</taxon>
        <taxon>Pseudomonadati</taxon>
        <taxon>Bacteroidota</taxon>
        <taxon>Cytophagia</taxon>
        <taxon>Cytophagales</taxon>
        <taxon>Fulvivirgaceae</taxon>
        <taxon>Fulvivirga</taxon>
    </lineage>
</organism>
<evidence type="ECO:0000313" key="1">
    <source>
        <dbReference type="EMBL" id="MTI26493.1"/>
    </source>
</evidence>
<evidence type="ECO:0000313" key="2">
    <source>
        <dbReference type="Proteomes" id="UP000798808"/>
    </source>
</evidence>
<dbReference type="Pfam" id="PF24724">
    <property type="entry name" value="DUF7676"/>
    <property type="match status" value="1"/>
</dbReference>
<sequence>MNTIEKPQTITTLDGAQEEIFPVACEEEILFDLLEDIFSNYWQQIRFGTLTQGAAWEVGAPNAPTKISLLDGYLTVDFGPWHFHVCIGENNGTRQAPTSEELKKLRKCSRAEFYRRLNQDGNPSSWGFRSFNGAGENQITVFFPNPYYDLFPKFKRHKNPKWEKLDMWNTLRNKHLGLEEDPKDTQGAFKACTS</sequence>
<accession>A0ABW9RT76</accession>
<dbReference type="InterPro" id="IPR056093">
    <property type="entry name" value="DUF7676"/>
</dbReference>
<proteinExistence type="predicted"/>
<comment type="caution">
    <text evidence="1">The sequence shown here is derived from an EMBL/GenBank/DDBJ whole genome shotgun (WGS) entry which is preliminary data.</text>
</comment>
<protein>
    <submittedName>
        <fullName evidence="1">Uncharacterized protein</fullName>
    </submittedName>
</protein>
<reference evidence="1 2" key="1">
    <citation type="submission" date="2019-02" db="EMBL/GenBank/DDBJ databases">
        <authorList>
            <person name="Goldberg S.R."/>
            <person name="Haltli B.A."/>
            <person name="Correa H."/>
            <person name="Russell K.G."/>
        </authorList>
    </citation>
    <scope>NUCLEOTIDE SEQUENCE [LARGE SCALE GENOMIC DNA]</scope>
    <source>
        <strain evidence="1 2">JCM 16186</strain>
    </source>
</reference>
<keyword evidence="2" id="KW-1185">Reference proteome</keyword>
<dbReference type="EMBL" id="SMLW01000583">
    <property type="protein sequence ID" value="MTI26493.1"/>
    <property type="molecule type" value="Genomic_DNA"/>
</dbReference>
<dbReference type="RefSeq" id="WP_155173507.1">
    <property type="nucleotide sequence ID" value="NZ_BAAAFL010000012.1"/>
</dbReference>
<name>A0ABW9RT76_9BACT</name>